<comment type="caution">
    <text evidence="3">The sequence shown here is derived from an EMBL/GenBank/DDBJ whole genome shotgun (WGS) entry which is preliminary data.</text>
</comment>
<evidence type="ECO:0000256" key="1">
    <source>
        <dbReference type="SAM" id="SignalP"/>
    </source>
</evidence>
<reference evidence="3 4" key="1">
    <citation type="submission" date="2022-03" db="EMBL/GenBank/DDBJ databases">
        <title>Novel taxa within the pig intestine.</title>
        <authorList>
            <person name="Wylensek D."/>
            <person name="Bishof K."/>
            <person name="Afrizal A."/>
            <person name="Clavel T."/>
        </authorList>
    </citation>
    <scope>NUCLEOTIDE SEQUENCE [LARGE SCALE GENOMIC DNA]</scope>
    <source>
        <strain evidence="3 4">CLA-KB-P66</strain>
    </source>
</reference>
<dbReference type="Pfam" id="PF06439">
    <property type="entry name" value="3keto-disac_hyd"/>
    <property type="match status" value="2"/>
</dbReference>
<feature type="domain" description="3-keto-alpha-glucoside-1,2-lyase/3-keto-2-hydroxy-glucal hydratase" evidence="2">
    <location>
        <begin position="55"/>
        <end position="244"/>
    </location>
</feature>
<name>A0ABU4WE76_9BACT</name>
<accession>A0ABU4WE76</accession>
<keyword evidence="4" id="KW-1185">Reference proteome</keyword>
<dbReference type="InterPro" id="IPR010496">
    <property type="entry name" value="AL/BT2_dom"/>
</dbReference>
<dbReference type="Gene3D" id="2.60.120.560">
    <property type="entry name" value="Exo-inulinase, domain 1"/>
    <property type="match status" value="2"/>
</dbReference>
<evidence type="ECO:0000259" key="2">
    <source>
        <dbReference type="Pfam" id="PF06439"/>
    </source>
</evidence>
<dbReference type="Proteomes" id="UP001275932">
    <property type="component" value="Unassembled WGS sequence"/>
</dbReference>
<keyword evidence="1" id="KW-0732">Signal</keyword>
<evidence type="ECO:0000313" key="3">
    <source>
        <dbReference type="EMBL" id="MDX8414870.1"/>
    </source>
</evidence>
<evidence type="ECO:0000313" key="4">
    <source>
        <dbReference type="Proteomes" id="UP001275932"/>
    </source>
</evidence>
<dbReference type="EMBL" id="JALBUT010000001">
    <property type="protein sequence ID" value="MDX8414870.1"/>
    <property type="molecule type" value="Genomic_DNA"/>
</dbReference>
<proteinExistence type="predicted"/>
<feature type="domain" description="3-keto-alpha-glucoside-1,2-lyase/3-keto-2-hydroxy-glucal hydratase" evidence="2">
    <location>
        <begin position="280"/>
        <end position="480"/>
    </location>
</feature>
<feature type="signal peptide" evidence="1">
    <location>
        <begin position="1"/>
        <end position="22"/>
    </location>
</feature>
<gene>
    <name evidence="3" type="ORF">MOX91_01540</name>
</gene>
<dbReference type="RefSeq" id="WP_370396316.1">
    <property type="nucleotide sequence ID" value="NZ_JALBUT010000001.1"/>
</dbReference>
<feature type="chain" id="PRO_5045883195" evidence="1">
    <location>
        <begin position="23"/>
        <end position="483"/>
    </location>
</feature>
<organism evidence="3 4">
    <name type="scientific">Intestinicryptomonas porci</name>
    <dbReference type="NCBI Taxonomy" id="2926320"/>
    <lineage>
        <taxon>Bacteria</taxon>
        <taxon>Pseudomonadati</taxon>
        <taxon>Verrucomicrobiota</taxon>
        <taxon>Opitutia</taxon>
        <taxon>Opitutales</taxon>
        <taxon>Intestinicryptomonaceae</taxon>
        <taxon>Intestinicryptomonas</taxon>
    </lineage>
</organism>
<sequence length="483" mass="53843">MNIKIALFSLSSLLLAAGFLHAQKQVYQSQFERSAVDDNKMKLNRDKEPKIDDSFKPLFNGKNLNGWHQATGTAKFFAKDGEIIGIGNNDKDVPNSFLATDKTYTNFILSLEFKWGEHLGNSGVMICAGMDGKGLVAGPQIEIETNPERAWTGGVYGERCGAWKYSLSRKEHDAARAAVSEFRDWNRLVIKCDNERILTWVNGVPCANLDWPQGAFNILDGGFIALQVHAGGASEIRFRNILIKELPVKSVFQKKFRKGAVADENMKLNSDKEPNLSAGGFKKIFDGKTLKGWRKVSGTAEWSVEDGAIKGVGNNDKNVFNSFLATEKNYKNFILTFKYKWGEPLGNSGVMVRAALDEKVSAKERELKGDAVKGPQIEIETNPERAWTGGVYGERCGAWKYSLSRKEHDAARAAVSEFRDWNRMTIMCRGDSIKTWVNGVPCANLDWNNSWFDASNGGFIAFQVHAGGVSRIFIKDVKIKELR</sequence>
<protein>
    <submittedName>
        <fullName evidence="3">DUF1080 domain-containing protein</fullName>
    </submittedName>
</protein>